<dbReference type="SMR" id="Q2KUX5"/>
<dbReference type="eggNOG" id="ENOG5033MVD">
    <property type="taxonomic scope" value="Bacteria"/>
</dbReference>
<gene>
    <name evidence="2" type="primary">dnt</name>
    <name evidence="2" type="ordered locus">BAV2985</name>
</gene>
<dbReference type="InterPro" id="IPR008430">
    <property type="entry name" value="CNF_Rho-act"/>
</dbReference>
<dbReference type="HOGENOM" id="CLU_004559_0_0_4"/>
<dbReference type="InterPro" id="IPR037040">
    <property type="entry name" value="CNF_Rho-act_sf"/>
</dbReference>
<dbReference type="InterPro" id="IPR011324">
    <property type="entry name" value="Cytotoxic_necrot_fac-like_cat"/>
</dbReference>
<dbReference type="STRING" id="360910.BAV2985"/>
<dbReference type="Proteomes" id="UP000001977">
    <property type="component" value="Chromosome"/>
</dbReference>
<evidence type="ECO:0000313" key="3">
    <source>
        <dbReference type="Proteomes" id="UP000001977"/>
    </source>
</evidence>
<accession>Q2KUX5</accession>
<protein>
    <submittedName>
        <fullName evidence="2">Dermonecrotic toxin</fullName>
    </submittedName>
</protein>
<dbReference type="OrthoDB" id="9007202at2"/>
<organism evidence="2 3">
    <name type="scientific">Bordetella avium (strain 197N)</name>
    <dbReference type="NCBI Taxonomy" id="360910"/>
    <lineage>
        <taxon>Bacteria</taxon>
        <taxon>Pseudomonadati</taxon>
        <taxon>Pseudomonadota</taxon>
        <taxon>Betaproteobacteria</taxon>
        <taxon>Burkholderiales</taxon>
        <taxon>Alcaligenaceae</taxon>
        <taxon>Bordetella</taxon>
    </lineage>
</organism>
<proteinExistence type="predicted"/>
<keyword evidence="3" id="KW-1185">Reference proteome</keyword>
<feature type="domain" description="Cytotoxic necrotizing factor Rho-activating" evidence="1">
    <location>
        <begin position="1173"/>
        <end position="1456"/>
    </location>
</feature>
<name>Q2KUX5_BORA1</name>
<dbReference type="SUPFAM" id="SSF64438">
    <property type="entry name" value="CNF1/YfiH-like putative cysteine hydrolases"/>
    <property type="match status" value="1"/>
</dbReference>
<evidence type="ECO:0000313" key="2">
    <source>
        <dbReference type="EMBL" id="CAJ50595.1"/>
    </source>
</evidence>
<dbReference type="CDD" id="cd16834">
    <property type="entry name" value="CNF1-like"/>
    <property type="match status" value="1"/>
</dbReference>
<reference evidence="2 3" key="1">
    <citation type="journal article" date="2006" name="J. Bacteriol.">
        <title>Comparison of the genome sequence of the poultry pathogen Bordetella avium with those of B. bronchiseptica, B. pertussis, and B. parapertussis reveals extensive diversity in surface structures associated with host interaction.</title>
        <authorList>
            <person name="Sebaihia M."/>
            <person name="Preston A."/>
            <person name="Maskell D.J."/>
            <person name="Kuzmiak H."/>
            <person name="Connell T.D."/>
            <person name="King N.D."/>
            <person name="Orndorff P.E."/>
            <person name="Miyamoto D.M."/>
            <person name="Thomson N.R."/>
            <person name="Harris D."/>
            <person name="Goble A."/>
            <person name="Lord A."/>
            <person name="Murphy L."/>
            <person name="Quail M.A."/>
            <person name="Rutter S."/>
            <person name="Squares R."/>
            <person name="Squares S."/>
            <person name="Woodward J."/>
            <person name="Parkhill J."/>
            <person name="Temple L.M."/>
        </authorList>
    </citation>
    <scope>NUCLEOTIDE SEQUENCE [LARGE SCALE GENOMIC DNA]</scope>
    <source>
        <strain evidence="2 3">197N</strain>
    </source>
</reference>
<dbReference type="RefSeq" id="WP_012418624.1">
    <property type="nucleotide sequence ID" value="NC_010645.1"/>
</dbReference>
<dbReference type="KEGG" id="bav:BAV2985"/>
<evidence type="ECO:0000259" key="1">
    <source>
        <dbReference type="Pfam" id="PF05785"/>
    </source>
</evidence>
<dbReference type="Pfam" id="PF05785">
    <property type="entry name" value="CNF1"/>
    <property type="match status" value="1"/>
</dbReference>
<dbReference type="Gene3D" id="3.60.100.10">
    <property type="entry name" value="Cytotoxic necrotizing factor, Rho-activating domain"/>
    <property type="match status" value="1"/>
</dbReference>
<dbReference type="EMBL" id="AM167904">
    <property type="protein sequence ID" value="CAJ50595.1"/>
    <property type="molecule type" value="Genomic_DNA"/>
</dbReference>
<sequence>MMRHAEVGLDQFIEGVLSDQEIIRLKEILSTPVESVEEVSDVRRRRSADDRFLTNYSLLASLPSERWRDQIFYYKKYSLSGEKNLRKIFDLIVASGLDAQGLPSVLIALDIYLSFALLYSVKSGSVDLLSTYMKARYEVFYLLNSSAIESARNYLTRRDAVLRDRVAPRVPDVNIEAGLLQTVQDALAVQDIDQEVYEQAYAEILGRRRDPGSVATLEGIDSESLILARKGIEKAIESVRGAFDNYFPLEGKKQVVQALSLARFDALIDLASEQIKIRIDQDVLDSENSQKEMAININEIAKFHIEKIGSAWEDLINLIYDLDYKSLADMEASGDYRDIRILKFAKQMAIRYWRDAHGQPLADDEHLEKYQEILDQETSEAGQSLLLMTGLIISLVLDFPRTERDIATALQRLSPSSVVRRLYESEQELSEFFLGDEKSAPDGFISYTNFQDSDKFPDYESYAEQFNKYIDFYRDFEALRLARLLVMGSQLTIDQLVKNPRSVRLYSALTTSPGLIAKGIENHNRNQEYCLGRLPFIPAPGKLIVIQLADFQWWFVSNINGELWSRIIPDAEVKNNPALDLLAYPGNKFSTDYRRYRGWYMPQGDELEGPKLRNNFLRKYRPNDTNLDQKRCWYFAYQYEDTTVFSDSDLISLLQKSLQRSLTDIANTAKQQLYKPSGLQQFAFTVVPFYREIFFSVNDRKYNVNVGNLVFDAFTVVSALISAGGKLSAFTRAQYRGISDIIIKRRLAGLSGKKLWSAVLRDLPALTGISALRLSRSLMLDLYELFEPVPVRRAVSHILRFNLARPASVLTGTRSVFSFSDEAGGAVVRTLNAEWQFPKLTPENLSPSVEGGRFSRIYIDPRSSDRTVNFIVQDDRVYMVRWDDTLNSWRLVNPQRPRTLAYTLPIRLNSHGRWEIWVDIPGRGGAPDIFRRIPERNLVATGENNARQIRFLLDRAVKASLRNIDVCRRQLRRHQGSSDIMTALEIFFGESSAGLVSELLLEIDRVRDEIRRLSVTNDVVYQAGYDLEDQSILLFSNRSTSSSSRQARIGVNVDAIVDMHRNLNYEQARFDDFMAFNLVSTNFSALANRPIEGASPSILGNLFDISNIVGSGVERRHNPLNATFLVWLIAYSEISPLVFRSFISDLYPAWKAQPETPLLWNFSPPNITASRHTLANTDTGRLNHGDISVLRGRGAIGGKRTVALPSALLIDYVRIDSDLLMDRAERLTNEAFMRQGGVLHGFVQSWLGSEITSTTTGGMRLGKWGPGQQLSSNVRVLRVSNGNEGTIGLRISALPTGMPLILTAGELSGCTSIVASKDGALYFYHFGRREGKGGWLTSREGVATVYRSHLAFGLPSVPNLEPNSYDDLVDMLAVYDRAAVVYLGKEREGGGGRISRSLPANVHVLDYNAATAAADSARLGLTFALVSSDGTGVKWSLLAEDDAIALASAELNVLASLELAPAAL</sequence>